<keyword evidence="1" id="KW-0472">Membrane</keyword>
<feature type="transmembrane region" description="Helical" evidence="1">
    <location>
        <begin position="180"/>
        <end position="198"/>
    </location>
</feature>
<dbReference type="Proteomes" id="UP000594260">
    <property type="component" value="Unplaced"/>
</dbReference>
<evidence type="ECO:0000256" key="1">
    <source>
        <dbReference type="SAM" id="Phobius"/>
    </source>
</evidence>
<dbReference type="InterPro" id="IPR032751">
    <property type="entry name" value="Fuseless"/>
</dbReference>
<proteinExistence type="predicted"/>
<feature type="transmembrane region" description="Helical" evidence="1">
    <location>
        <begin position="210"/>
        <end position="231"/>
    </location>
</feature>
<dbReference type="InParanoid" id="A0A7M7MJC2"/>
<feature type="transmembrane region" description="Helical" evidence="1">
    <location>
        <begin position="51"/>
        <end position="69"/>
    </location>
</feature>
<keyword evidence="1" id="KW-1133">Transmembrane helix</keyword>
<keyword evidence="1" id="KW-0812">Transmembrane</keyword>
<dbReference type="GeneID" id="111254246"/>
<dbReference type="OrthoDB" id="45313at2759"/>
<accession>A0A7M7MJC2</accession>
<feature type="transmembrane region" description="Helical" evidence="1">
    <location>
        <begin position="252"/>
        <end position="270"/>
    </location>
</feature>
<dbReference type="KEGG" id="vde:111254246"/>
<feature type="transmembrane region" description="Helical" evidence="1">
    <location>
        <begin position="90"/>
        <end position="110"/>
    </location>
</feature>
<protein>
    <submittedName>
        <fullName evidence="2">Uncharacterized protein</fullName>
    </submittedName>
</protein>
<dbReference type="PANTHER" id="PTHR35270">
    <property type="entry name" value="FUSELESS, ISOFORM A"/>
    <property type="match status" value="1"/>
</dbReference>
<organism evidence="2 3">
    <name type="scientific">Varroa destructor</name>
    <name type="common">Honeybee mite</name>
    <dbReference type="NCBI Taxonomy" id="109461"/>
    <lineage>
        <taxon>Eukaryota</taxon>
        <taxon>Metazoa</taxon>
        <taxon>Ecdysozoa</taxon>
        <taxon>Arthropoda</taxon>
        <taxon>Chelicerata</taxon>
        <taxon>Arachnida</taxon>
        <taxon>Acari</taxon>
        <taxon>Parasitiformes</taxon>
        <taxon>Mesostigmata</taxon>
        <taxon>Gamasina</taxon>
        <taxon>Dermanyssoidea</taxon>
        <taxon>Varroidae</taxon>
        <taxon>Varroa</taxon>
    </lineage>
</organism>
<evidence type="ECO:0000313" key="3">
    <source>
        <dbReference type="Proteomes" id="UP000594260"/>
    </source>
</evidence>
<dbReference type="Pfam" id="PF15993">
    <property type="entry name" value="Fuseless"/>
    <property type="match status" value="1"/>
</dbReference>
<reference evidence="2" key="1">
    <citation type="submission" date="2021-01" db="UniProtKB">
        <authorList>
            <consortium name="EnsemblMetazoa"/>
        </authorList>
    </citation>
    <scope>IDENTIFICATION</scope>
</reference>
<keyword evidence="3" id="KW-1185">Reference proteome</keyword>
<sequence>MARSYSGRIVVSAIIDHLLLISIVAPLVSVYWCGMFFLVDHYVFPKDYVTSIWFTCLFGFSAVFVCHVVHERLTRLAQLTDALYNPLARFYSIILIIVIVFQWRGFWYILDHYLGPGYISGCACIAAGFFLVATSGCSKSITGVVPFIFIADDKTNYFIALSKFSHLSSRSSVLHLVDHLYSVFYIQPSVIIVWRGVWHLQDYVIYPKDFLLSGTVTLGVGVVGAFLCYIIQWPLNSYVKRLPKISRFVVEQLWRIIVATVAICYWRGSWQFWALAFKGDLFTMWFVTVTSAFLLCTFNCWSIATLRGVWVDDPLDSQEDSILLDVHYCTEIVSTIEKEQMRKIRTMENETYPMSALDKSSANGDTSSLFLNHVSTAQKFDYFRGSDERQEQEPFALGLDTHNVMVTLGREFSFNSWGESPESVI</sequence>
<dbReference type="RefSeq" id="XP_022670617.1">
    <property type="nucleotide sequence ID" value="XM_022814882.1"/>
</dbReference>
<evidence type="ECO:0000313" key="2">
    <source>
        <dbReference type="EnsemblMetazoa" id="XP_022670617"/>
    </source>
</evidence>
<dbReference type="FunCoup" id="A0A7M7MJC2">
    <property type="interactions" value="3"/>
</dbReference>
<name>A0A7M7MJC2_VARDE</name>
<dbReference type="EnsemblMetazoa" id="XM_022814882">
    <property type="protein sequence ID" value="XP_022670617"/>
    <property type="gene ID" value="LOC111254246"/>
</dbReference>
<feature type="transmembrane region" description="Helical" evidence="1">
    <location>
        <begin position="18"/>
        <end position="39"/>
    </location>
</feature>
<dbReference type="OMA" id="AMSYITH"/>
<dbReference type="PANTHER" id="PTHR35270:SF2">
    <property type="entry name" value="FUSELESS, ISOFORM A"/>
    <property type="match status" value="1"/>
</dbReference>
<feature type="transmembrane region" description="Helical" evidence="1">
    <location>
        <begin position="282"/>
        <end position="301"/>
    </location>
</feature>
<dbReference type="AlphaFoldDB" id="A0A7M7MJC2"/>